<name>X0SKV4_9ZZZZ</name>
<dbReference type="SUPFAM" id="SSF49899">
    <property type="entry name" value="Concanavalin A-like lectins/glucanases"/>
    <property type="match status" value="1"/>
</dbReference>
<evidence type="ECO:0008006" key="2">
    <source>
        <dbReference type="Google" id="ProtNLM"/>
    </source>
</evidence>
<dbReference type="GO" id="GO:0005975">
    <property type="term" value="P:carbohydrate metabolic process"/>
    <property type="evidence" value="ECO:0007669"/>
    <property type="project" value="InterPro"/>
</dbReference>
<reference evidence="1" key="1">
    <citation type="journal article" date="2014" name="Front. Microbiol.">
        <title>High frequency of phylogenetically diverse reductive dehalogenase-homologous genes in deep subseafloor sedimentary metagenomes.</title>
        <authorList>
            <person name="Kawai M."/>
            <person name="Futagami T."/>
            <person name="Toyoda A."/>
            <person name="Takaki Y."/>
            <person name="Nishi S."/>
            <person name="Hori S."/>
            <person name="Arai W."/>
            <person name="Tsubouchi T."/>
            <person name="Morono Y."/>
            <person name="Uchiyama I."/>
            <person name="Ito T."/>
            <person name="Fujiyama A."/>
            <person name="Inagaki F."/>
            <person name="Takami H."/>
        </authorList>
    </citation>
    <scope>NUCLEOTIDE SEQUENCE</scope>
    <source>
        <strain evidence="1">Expedition CK06-06</strain>
    </source>
</reference>
<gene>
    <name evidence="1" type="ORF">S01H1_18564</name>
</gene>
<dbReference type="SUPFAM" id="SSF48208">
    <property type="entry name" value="Six-hairpin glycosidases"/>
    <property type="match status" value="1"/>
</dbReference>
<dbReference type="AlphaFoldDB" id="X0SKV4"/>
<sequence>VNPARGTVSLWVKVSDSSAAAAKRKAVRGTSLSDGRDHWLWSFRAGWLCSLLIRGEEQSLVFGFGGREPAGNTSLSLPLGDLDAGKWHHVLASWDLSRGRLWLALDGHGVTREIADVPVQSPFVLFIGSCAHDFGSDFPLNGLVDELVIYDLPADELAVPREVPEGLDLDLLARAEDGARRFLNFWRRHQKYGGWGVMYVWPTMLPCEAQSRTFMKPIGYFSNDKSWATATVAAEYLYAFQVLGDRPCLEVAQTTGEMYLATLEKSGAWSWGYVTGPQGAHPLSGTKVKLQDSNQAHPTLLLGYLYRVTGDERFLRGAMAGGNLVL</sequence>
<feature type="non-terminal residue" evidence="1">
    <location>
        <position position="1"/>
    </location>
</feature>
<dbReference type="EMBL" id="BARS01009935">
    <property type="protein sequence ID" value="GAF81654.1"/>
    <property type="molecule type" value="Genomic_DNA"/>
</dbReference>
<dbReference type="InterPro" id="IPR013320">
    <property type="entry name" value="ConA-like_dom_sf"/>
</dbReference>
<dbReference type="InterPro" id="IPR008928">
    <property type="entry name" value="6-hairpin_glycosidase_sf"/>
</dbReference>
<feature type="non-terminal residue" evidence="1">
    <location>
        <position position="326"/>
    </location>
</feature>
<organism evidence="1">
    <name type="scientific">marine sediment metagenome</name>
    <dbReference type="NCBI Taxonomy" id="412755"/>
    <lineage>
        <taxon>unclassified sequences</taxon>
        <taxon>metagenomes</taxon>
        <taxon>ecological metagenomes</taxon>
    </lineage>
</organism>
<accession>X0SKV4</accession>
<proteinExistence type="predicted"/>
<dbReference type="Gene3D" id="2.60.120.200">
    <property type="match status" value="1"/>
</dbReference>
<evidence type="ECO:0000313" key="1">
    <source>
        <dbReference type="EMBL" id="GAF81654.1"/>
    </source>
</evidence>
<protein>
    <recommendedName>
        <fullName evidence="2">LamG-like jellyroll fold domain-containing protein</fullName>
    </recommendedName>
</protein>
<comment type="caution">
    <text evidence="1">The sequence shown here is derived from an EMBL/GenBank/DDBJ whole genome shotgun (WGS) entry which is preliminary data.</text>
</comment>
<dbReference type="Pfam" id="PF13385">
    <property type="entry name" value="Laminin_G_3"/>
    <property type="match status" value="1"/>
</dbReference>